<accession>A0A833QQC5</accession>
<reference evidence="2" key="1">
    <citation type="submission" date="2020-01" db="EMBL/GenBank/DDBJ databases">
        <title>Genome sequence of Kobresia littledalei, the first chromosome-level genome in the family Cyperaceae.</title>
        <authorList>
            <person name="Qu G."/>
        </authorList>
    </citation>
    <scope>NUCLEOTIDE SEQUENCE</scope>
    <source>
        <strain evidence="2">C.B.Clarke</strain>
        <tissue evidence="2">Leaf</tissue>
    </source>
</reference>
<comment type="caution">
    <text evidence="2">The sequence shown here is derived from an EMBL/GenBank/DDBJ whole genome shotgun (WGS) entry which is preliminary data.</text>
</comment>
<feature type="compositionally biased region" description="Pro residues" evidence="1">
    <location>
        <begin position="45"/>
        <end position="57"/>
    </location>
</feature>
<dbReference type="OrthoDB" id="695233at2759"/>
<evidence type="ECO:0000313" key="3">
    <source>
        <dbReference type="Proteomes" id="UP000623129"/>
    </source>
</evidence>
<evidence type="ECO:0000313" key="2">
    <source>
        <dbReference type="EMBL" id="KAF3326056.1"/>
    </source>
</evidence>
<dbReference type="AlphaFoldDB" id="A0A833QQC5"/>
<gene>
    <name evidence="2" type="ORF">FCM35_KLT09136</name>
</gene>
<dbReference type="Proteomes" id="UP000623129">
    <property type="component" value="Unassembled WGS sequence"/>
</dbReference>
<evidence type="ECO:0000256" key="1">
    <source>
        <dbReference type="SAM" id="MobiDB-lite"/>
    </source>
</evidence>
<sequence>MASALLSRGFPFRYLTYRSTTASAAAVIAAAFSRRHLSGSSDDPSTPPVRQPGPPSPTKSVTDIWIKEPDYRQWKEKEAEMLRDIQPTVQLAKEILHSNRYTVNGFQYEFDFNNDLCFIESNIVCKEEKSEGLSFPLCWI</sequence>
<feature type="region of interest" description="Disordered" evidence="1">
    <location>
        <begin position="37"/>
        <end position="62"/>
    </location>
</feature>
<protein>
    <submittedName>
        <fullName evidence="2">Uncharacterized protein</fullName>
    </submittedName>
</protein>
<proteinExistence type="predicted"/>
<dbReference type="EMBL" id="SWLB01000019">
    <property type="protein sequence ID" value="KAF3326056.1"/>
    <property type="molecule type" value="Genomic_DNA"/>
</dbReference>
<name>A0A833QQC5_9POAL</name>
<keyword evidence="3" id="KW-1185">Reference proteome</keyword>
<organism evidence="2 3">
    <name type="scientific">Carex littledalei</name>
    <dbReference type="NCBI Taxonomy" id="544730"/>
    <lineage>
        <taxon>Eukaryota</taxon>
        <taxon>Viridiplantae</taxon>
        <taxon>Streptophyta</taxon>
        <taxon>Embryophyta</taxon>
        <taxon>Tracheophyta</taxon>
        <taxon>Spermatophyta</taxon>
        <taxon>Magnoliopsida</taxon>
        <taxon>Liliopsida</taxon>
        <taxon>Poales</taxon>
        <taxon>Cyperaceae</taxon>
        <taxon>Cyperoideae</taxon>
        <taxon>Cariceae</taxon>
        <taxon>Carex</taxon>
        <taxon>Carex subgen. Euthyceras</taxon>
    </lineage>
</organism>